<evidence type="ECO:0000313" key="1">
    <source>
        <dbReference type="EMBL" id="OAC98623.1"/>
    </source>
</evidence>
<gene>
    <name evidence="1" type="ORF">MUCCIDRAFT_157442</name>
</gene>
<comment type="caution">
    <text evidence="1">The sequence shown here is derived from an EMBL/GenBank/DDBJ whole genome shotgun (WGS) entry which is preliminary data.</text>
</comment>
<evidence type="ECO:0008006" key="3">
    <source>
        <dbReference type="Google" id="ProtNLM"/>
    </source>
</evidence>
<dbReference type="Proteomes" id="UP000077051">
    <property type="component" value="Unassembled WGS sequence"/>
</dbReference>
<proteinExistence type="predicted"/>
<protein>
    <recommendedName>
        <fullName evidence="3">PH domain-containing protein</fullName>
    </recommendedName>
</protein>
<dbReference type="AlphaFoldDB" id="A0A168HCB1"/>
<name>A0A168HCB1_MUCCL</name>
<sequence>MISWVEHLQAAINISLDLEFRPMPKFITIPTRGLTTALLDPRSIELERTREQRRRDQREVLI</sequence>
<organism evidence="1 2">
    <name type="scientific">Mucor lusitanicus CBS 277.49</name>
    <dbReference type="NCBI Taxonomy" id="747725"/>
    <lineage>
        <taxon>Eukaryota</taxon>
        <taxon>Fungi</taxon>
        <taxon>Fungi incertae sedis</taxon>
        <taxon>Mucoromycota</taxon>
        <taxon>Mucoromycotina</taxon>
        <taxon>Mucoromycetes</taxon>
        <taxon>Mucorales</taxon>
        <taxon>Mucorineae</taxon>
        <taxon>Mucoraceae</taxon>
        <taxon>Mucor</taxon>
    </lineage>
</organism>
<accession>A0A168HCB1</accession>
<dbReference type="STRING" id="747725.A0A168HCB1"/>
<dbReference type="OrthoDB" id="5865767at2759"/>
<keyword evidence="2" id="KW-1185">Reference proteome</keyword>
<evidence type="ECO:0000313" key="2">
    <source>
        <dbReference type="Proteomes" id="UP000077051"/>
    </source>
</evidence>
<dbReference type="VEuPathDB" id="FungiDB:MUCCIDRAFT_157442"/>
<reference evidence="1 2" key="1">
    <citation type="submission" date="2015-06" db="EMBL/GenBank/DDBJ databases">
        <title>Expansion of signal transduction pathways in fungi by whole-genome duplication.</title>
        <authorList>
            <consortium name="DOE Joint Genome Institute"/>
            <person name="Corrochano L.M."/>
            <person name="Kuo A."/>
            <person name="Marcet-Houben M."/>
            <person name="Polaino S."/>
            <person name="Salamov A."/>
            <person name="Villalobos J.M."/>
            <person name="Alvarez M.I."/>
            <person name="Avalos J."/>
            <person name="Benito E.P."/>
            <person name="Benoit I."/>
            <person name="Burger G."/>
            <person name="Camino L.P."/>
            <person name="Canovas D."/>
            <person name="Cerda-Olmedo E."/>
            <person name="Cheng J.-F."/>
            <person name="Dominguez A."/>
            <person name="Elias M."/>
            <person name="Eslava A.P."/>
            <person name="Glaser F."/>
            <person name="Grimwood J."/>
            <person name="Gutierrez G."/>
            <person name="Heitman J."/>
            <person name="Henrissat B."/>
            <person name="Iturriaga E.A."/>
            <person name="Lang B.F."/>
            <person name="Lavin J.L."/>
            <person name="Lee S."/>
            <person name="Li W."/>
            <person name="Lindquist E."/>
            <person name="Lopez-Garcia S."/>
            <person name="Luque E.M."/>
            <person name="Marcos A.T."/>
            <person name="Martin J."/>
            <person name="Mccluskey K."/>
            <person name="Medina H.R."/>
            <person name="Miralles-Duran A."/>
            <person name="Miyazaki A."/>
            <person name="Munoz-Torres E."/>
            <person name="Oguiza J.A."/>
            <person name="Ohm R."/>
            <person name="Olmedo M."/>
            <person name="Orejas M."/>
            <person name="Ortiz-Castellanos L."/>
            <person name="Pisabarro A.G."/>
            <person name="Rodriguez-Romero J."/>
            <person name="Ruiz-Herrera J."/>
            <person name="Ruiz-Vazquez R."/>
            <person name="Sanz C."/>
            <person name="Schackwitz W."/>
            <person name="Schmutz J."/>
            <person name="Shahriari M."/>
            <person name="Shelest E."/>
            <person name="Silva-Franco F."/>
            <person name="Soanes D."/>
            <person name="Syed K."/>
            <person name="Tagua V.G."/>
            <person name="Talbot N.J."/>
            <person name="Thon M."/>
            <person name="De Vries R.P."/>
            <person name="Wiebenga A."/>
            <person name="Yadav J.S."/>
            <person name="Braun E.L."/>
            <person name="Baker S."/>
            <person name="Garre V."/>
            <person name="Horwitz B."/>
            <person name="Torres-Martinez S."/>
            <person name="Idnurm A."/>
            <person name="Herrera-Estrella A."/>
            <person name="Gabaldon T."/>
            <person name="Grigoriev I.V."/>
        </authorList>
    </citation>
    <scope>NUCLEOTIDE SEQUENCE [LARGE SCALE GENOMIC DNA]</scope>
    <source>
        <strain evidence="1 2">CBS 277.49</strain>
    </source>
</reference>
<dbReference type="EMBL" id="AMYB01000010">
    <property type="protein sequence ID" value="OAC98623.1"/>
    <property type="molecule type" value="Genomic_DNA"/>
</dbReference>